<name>A0A0S4JTP9_BODSA</name>
<keyword evidence="2" id="KW-1185">Reference proteome</keyword>
<evidence type="ECO:0000313" key="1">
    <source>
        <dbReference type="EMBL" id="CUG93616.1"/>
    </source>
</evidence>
<gene>
    <name evidence="1" type="ORF">BSAL_43795</name>
</gene>
<dbReference type="Proteomes" id="UP000051952">
    <property type="component" value="Unassembled WGS sequence"/>
</dbReference>
<evidence type="ECO:0000313" key="2">
    <source>
        <dbReference type="Proteomes" id="UP000051952"/>
    </source>
</evidence>
<accession>A0A0S4JTP9</accession>
<dbReference type="VEuPathDB" id="TriTrypDB:BSAL_43795"/>
<feature type="non-terminal residue" evidence="1">
    <location>
        <position position="1"/>
    </location>
</feature>
<reference evidence="2" key="1">
    <citation type="submission" date="2015-09" db="EMBL/GenBank/DDBJ databases">
        <authorList>
            <consortium name="Pathogen Informatics"/>
        </authorList>
    </citation>
    <scope>NUCLEOTIDE SEQUENCE [LARGE SCALE GENOMIC DNA]</scope>
    <source>
        <strain evidence="2">Lake Konstanz</strain>
    </source>
</reference>
<protein>
    <submittedName>
        <fullName evidence="1">Uncharacterized protein</fullName>
    </submittedName>
</protein>
<organism evidence="1 2">
    <name type="scientific">Bodo saltans</name>
    <name type="common">Flagellated protozoan</name>
    <dbReference type="NCBI Taxonomy" id="75058"/>
    <lineage>
        <taxon>Eukaryota</taxon>
        <taxon>Discoba</taxon>
        <taxon>Euglenozoa</taxon>
        <taxon>Kinetoplastea</taxon>
        <taxon>Metakinetoplastina</taxon>
        <taxon>Eubodonida</taxon>
        <taxon>Bodonidae</taxon>
        <taxon>Bodo</taxon>
    </lineage>
</organism>
<dbReference type="EMBL" id="CYKH01002169">
    <property type="protein sequence ID" value="CUG93616.1"/>
    <property type="molecule type" value="Genomic_DNA"/>
</dbReference>
<sequence>HLHNAKHNRAPHPPQRSCARVPVVRRSLSAAHHSATNKRNAPVHREVPLTAGADQAATTVSTVALLFNCVLWKVTESRTNETDTVEPLAVAVKERDDHPLKRITTTTSWKTQLKTIATSSAKHASSKYHRG</sequence>
<dbReference type="AlphaFoldDB" id="A0A0S4JTP9"/>
<proteinExistence type="predicted"/>